<sequence length="189" mass="21296">MQYFEVVVMRKMLKLLVLFVFSVISAYANDYISLDYGMAEWGGGIYPSEGSKGGSIIAISYGRESLFHDRISFEVEYTQTLDKPSYERTLSDDAFKTTLSYTTLGAIFTYNFPVVEDKVVVGPRLGLLLEEGNLKTKGGSNTVGSYQEMGLVFGLMASYRINDRYALIVKYTDLENFTTHTTLGVKYFF</sequence>
<name>A0A7W8DHB4_9BACT</name>
<keyword evidence="2" id="KW-1185">Reference proteome</keyword>
<accession>A0A7W8DHB4</accession>
<dbReference type="AlphaFoldDB" id="A0A7W8DHB4"/>
<proteinExistence type="predicted"/>
<evidence type="ECO:0000313" key="2">
    <source>
        <dbReference type="Proteomes" id="UP000528322"/>
    </source>
</evidence>
<evidence type="ECO:0000313" key="1">
    <source>
        <dbReference type="EMBL" id="MBB5022320.1"/>
    </source>
</evidence>
<evidence type="ECO:0008006" key="3">
    <source>
        <dbReference type="Google" id="ProtNLM"/>
    </source>
</evidence>
<protein>
    <recommendedName>
        <fullName evidence="3">Outer membrane protein beta-barrel domain-containing protein</fullName>
    </recommendedName>
</protein>
<gene>
    <name evidence="1" type="ORF">HNR37_001655</name>
</gene>
<dbReference type="RefSeq" id="WP_221270466.1">
    <property type="nucleotide sequence ID" value="NZ_JACHID010000010.1"/>
</dbReference>
<organism evidence="1 2">
    <name type="scientific">Desulfurispira natronophila</name>
    <dbReference type="NCBI Taxonomy" id="682562"/>
    <lineage>
        <taxon>Bacteria</taxon>
        <taxon>Pseudomonadati</taxon>
        <taxon>Chrysiogenota</taxon>
        <taxon>Chrysiogenia</taxon>
        <taxon>Chrysiogenales</taxon>
        <taxon>Chrysiogenaceae</taxon>
        <taxon>Desulfurispira</taxon>
    </lineage>
</organism>
<dbReference type="EMBL" id="JACHID010000010">
    <property type="protein sequence ID" value="MBB5022320.1"/>
    <property type="molecule type" value="Genomic_DNA"/>
</dbReference>
<reference evidence="1 2" key="1">
    <citation type="submission" date="2020-08" db="EMBL/GenBank/DDBJ databases">
        <title>Genomic Encyclopedia of Type Strains, Phase IV (KMG-IV): sequencing the most valuable type-strain genomes for metagenomic binning, comparative biology and taxonomic classification.</title>
        <authorList>
            <person name="Goeker M."/>
        </authorList>
    </citation>
    <scope>NUCLEOTIDE SEQUENCE [LARGE SCALE GENOMIC DNA]</scope>
    <source>
        <strain evidence="1 2">DSM 22071</strain>
    </source>
</reference>
<dbReference type="Proteomes" id="UP000528322">
    <property type="component" value="Unassembled WGS sequence"/>
</dbReference>
<comment type="caution">
    <text evidence="1">The sequence shown here is derived from an EMBL/GenBank/DDBJ whole genome shotgun (WGS) entry which is preliminary data.</text>
</comment>